<dbReference type="RefSeq" id="WP_197454432.1">
    <property type="nucleotide sequence ID" value="NZ_CP151726.1"/>
</dbReference>
<keyword evidence="2" id="KW-0479">Metal-binding</keyword>
<dbReference type="PANTHER" id="PTHR43498:SF1">
    <property type="entry name" value="COB--COM HETERODISULFIDE REDUCTASE IRON-SULFUR SUBUNIT A"/>
    <property type="match status" value="1"/>
</dbReference>
<gene>
    <name evidence="6" type="ORF">Pla52n_18970</name>
</gene>
<sequence length="639" mass="69579">MKIYPVNRQRHFVVAIQLFALILLGGSWVSINAAENTDLFETAKDGYSDLAFLPDGTMPVLFEGGSTDNKNHYRSGVLTVAWMTEQVVRDEIDADVCVYGGTSGGVIAAVQAARMGKSVVLVEPGGHLGGMTSGGLSAVDIGDPRSVGGLAREYFTRLVAGYGKQLNWGEAFRGNGGPATGGAYSIEPHVAEQVFDEMVREAGVTVLRNTRLSSVSKKGTRIVSLKTDDDRVVHAKVFVDTTYEGDLMAAAGVEYTLMREGNEKYGEQYNGIHYTEKYKPRTNHLKPGANGRVPGGQGVWDRDFPLDPYVVAGDASSGLLPLVNEGKPGTQGEPAPGVMAYCFRLCLSTADDRLPIDPPADYDAGRYELVARFIAACQAIGDDMDLRWFSKHDPLPNQKWDFNTATFGGNLPGASWEWPEASYDRRVEISREIENYHRGLLHFLATDPRVPEKVRNDMLRFGLPRDEFPDTGGWPHQLYIREGRRMVSDLVLTEHHTFGHQIAPHSIGLGSYGTDVHEIRRIVKDSVVTREGKVAGGRGGYGPYQIGYGAIIPKADQCENLLVTFALSASHTAFASIRMEPVFMVTSQSAATAACLAIENDVAVQQVDYSELQSRLVADGQVLTWPPKPIPPAPSAAAK</sequence>
<keyword evidence="1" id="KW-0004">4Fe-4S</keyword>
<reference evidence="6 7" key="1">
    <citation type="submission" date="2019-02" db="EMBL/GenBank/DDBJ databases">
        <title>Deep-cultivation of Planctomycetes and their phenomic and genomic characterization uncovers novel biology.</title>
        <authorList>
            <person name="Wiegand S."/>
            <person name="Jogler M."/>
            <person name="Boedeker C."/>
            <person name="Pinto D."/>
            <person name="Vollmers J."/>
            <person name="Rivas-Marin E."/>
            <person name="Kohn T."/>
            <person name="Peeters S.H."/>
            <person name="Heuer A."/>
            <person name="Rast P."/>
            <person name="Oberbeckmann S."/>
            <person name="Bunk B."/>
            <person name="Jeske O."/>
            <person name="Meyerdierks A."/>
            <person name="Storesund J.E."/>
            <person name="Kallscheuer N."/>
            <person name="Luecker S."/>
            <person name="Lage O.M."/>
            <person name="Pohl T."/>
            <person name="Merkel B.J."/>
            <person name="Hornburger P."/>
            <person name="Mueller R.-W."/>
            <person name="Bruemmer F."/>
            <person name="Labrenz M."/>
            <person name="Spormann A.M."/>
            <person name="Op Den Camp H."/>
            <person name="Overmann J."/>
            <person name="Amann R."/>
            <person name="Jetten M.S.M."/>
            <person name="Mascher T."/>
            <person name="Medema M.H."/>
            <person name="Devos D.P."/>
            <person name="Kaster A.-K."/>
            <person name="Ovreas L."/>
            <person name="Rohde M."/>
            <person name="Galperin M.Y."/>
            <person name="Jogler C."/>
        </authorList>
    </citation>
    <scope>NUCLEOTIDE SEQUENCE [LARGE SCALE GENOMIC DNA]</scope>
    <source>
        <strain evidence="6 7">Pla52n</strain>
    </source>
</reference>
<keyword evidence="4" id="KW-0408">Iron</keyword>
<evidence type="ECO:0000313" key="7">
    <source>
        <dbReference type="Proteomes" id="UP000320176"/>
    </source>
</evidence>
<evidence type="ECO:0000313" key="6">
    <source>
        <dbReference type="EMBL" id="TWU06177.1"/>
    </source>
</evidence>
<comment type="caution">
    <text evidence="6">The sequence shown here is derived from an EMBL/GenBank/DDBJ whole genome shotgun (WGS) entry which is preliminary data.</text>
</comment>
<dbReference type="InterPro" id="IPR036188">
    <property type="entry name" value="FAD/NAD-bd_sf"/>
</dbReference>
<dbReference type="AlphaFoldDB" id="A0A5C6B2Y3"/>
<dbReference type="PANTHER" id="PTHR43498">
    <property type="entry name" value="FERREDOXIN:COB-COM HETERODISULFIDE REDUCTASE SUBUNIT A"/>
    <property type="match status" value="1"/>
</dbReference>
<organism evidence="6 7">
    <name type="scientific">Stieleria varia</name>
    <dbReference type="NCBI Taxonomy" id="2528005"/>
    <lineage>
        <taxon>Bacteria</taxon>
        <taxon>Pseudomonadati</taxon>
        <taxon>Planctomycetota</taxon>
        <taxon>Planctomycetia</taxon>
        <taxon>Pirellulales</taxon>
        <taxon>Pirellulaceae</taxon>
        <taxon>Stieleria</taxon>
    </lineage>
</organism>
<dbReference type="GO" id="GO:0046872">
    <property type="term" value="F:metal ion binding"/>
    <property type="evidence" value="ECO:0007669"/>
    <property type="project" value="UniProtKB-KW"/>
</dbReference>
<dbReference type="InterPro" id="IPR039650">
    <property type="entry name" value="HdrA-like"/>
</dbReference>
<accession>A0A5C6B2Y3</accession>
<evidence type="ECO:0000256" key="4">
    <source>
        <dbReference type="ARBA" id="ARBA00023004"/>
    </source>
</evidence>
<dbReference type="SUPFAM" id="SSF51905">
    <property type="entry name" value="FAD/NAD(P)-binding domain"/>
    <property type="match status" value="1"/>
</dbReference>
<keyword evidence="5" id="KW-0411">Iron-sulfur</keyword>
<dbReference type="Pfam" id="PF12831">
    <property type="entry name" value="FAD_oxidored"/>
    <property type="match status" value="1"/>
</dbReference>
<evidence type="ECO:0000256" key="3">
    <source>
        <dbReference type="ARBA" id="ARBA00023002"/>
    </source>
</evidence>
<dbReference type="EMBL" id="SJPN01000002">
    <property type="protein sequence ID" value="TWU06177.1"/>
    <property type="molecule type" value="Genomic_DNA"/>
</dbReference>
<dbReference type="GO" id="GO:0016491">
    <property type="term" value="F:oxidoreductase activity"/>
    <property type="evidence" value="ECO:0007669"/>
    <property type="project" value="UniProtKB-KW"/>
</dbReference>
<protein>
    <submittedName>
        <fullName evidence="6">FAD dependent oxidoreductase</fullName>
    </submittedName>
</protein>
<evidence type="ECO:0000256" key="1">
    <source>
        <dbReference type="ARBA" id="ARBA00022485"/>
    </source>
</evidence>
<dbReference type="GO" id="GO:0051539">
    <property type="term" value="F:4 iron, 4 sulfur cluster binding"/>
    <property type="evidence" value="ECO:0007669"/>
    <property type="project" value="UniProtKB-KW"/>
</dbReference>
<keyword evidence="3" id="KW-0560">Oxidoreductase</keyword>
<proteinExistence type="predicted"/>
<name>A0A5C6B2Y3_9BACT</name>
<evidence type="ECO:0000256" key="2">
    <source>
        <dbReference type="ARBA" id="ARBA00022723"/>
    </source>
</evidence>
<dbReference type="Proteomes" id="UP000320176">
    <property type="component" value="Unassembled WGS sequence"/>
</dbReference>
<keyword evidence="7" id="KW-1185">Reference proteome</keyword>
<evidence type="ECO:0000256" key="5">
    <source>
        <dbReference type="ARBA" id="ARBA00023014"/>
    </source>
</evidence>
<dbReference type="Gene3D" id="3.50.50.60">
    <property type="entry name" value="FAD/NAD(P)-binding domain"/>
    <property type="match status" value="1"/>
</dbReference>